<accession>A0A5B9VY09</accession>
<evidence type="ECO:0000313" key="2">
    <source>
        <dbReference type="EMBL" id="QEH32914.1"/>
    </source>
</evidence>
<feature type="compositionally biased region" description="Polar residues" evidence="1">
    <location>
        <begin position="38"/>
        <end position="51"/>
    </location>
</feature>
<evidence type="ECO:0000256" key="1">
    <source>
        <dbReference type="SAM" id="MobiDB-lite"/>
    </source>
</evidence>
<reference evidence="2 3" key="1">
    <citation type="submission" date="2019-08" db="EMBL/GenBank/DDBJ databases">
        <title>Deep-cultivation of Planctomycetes and their phenomic and genomic characterization uncovers novel biology.</title>
        <authorList>
            <person name="Wiegand S."/>
            <person name="Jogler M."/>
            <person name="Boedeker C."/>
            <person name="Pinto D."/>
            <person name="Vollmers J."/>
            <person name="Rivas-Marin E."/>
            <person name="Kohn T."/>
            <person name="Peeters S.H."/>
            <person name="Heuer A."/>
            <person name="Rast P."/>
            <person name="Oberbeckmann S."/>
            <person name="Bunk B."/>
            <person name="Jeske O."/>
            <person name="Meyerdierks A."/>
            <person name="Storesund J.E."/>
            <person name="Kallscheuer N."/>
            <person name="Luecker S."/>
            <person name="Lage O.M."/>
            <person name="Pohl T."/>
            <person name="Merkel B.J."/>
            <person name="Hornburger P."/>
            <person name="Mueller R.-W."/>
            <person name="Bruemmer F."/>
            <person name="Labrenz M."/>
            <person name="Spormann A.M."/>
            <person name="Op den Camp H."/>
            <person name="Overmann J."/>
            <person name="Amann R."/>
            <person name="Jetten M.S.M."/>
            <person name="Mascher T."/>
            <person name="Medema M.H."/>
            <person name="Devos D.P."/>
            <person name="Kaster A.-K."/>
            <person name="Ovreas L."/>
            <person name="Rohde M."/>
            <person name="Galperin M.Y."/>
            <person name="Jogler C."/>
        </authorList>
    </citation>
    <scope>NUCLEOTIDE SEQUENCE [LARGE SCALE GENOMIC DNA]</scope>
    <source>
        <strain evidence="2 3">OJF2</strain>
    </source>
</reference>
<dbReference type="RefSeq" id="WP_148592448.1">
    <property type="nucleotide sequence ID" value="NZ_CP042997.1"/>
</dbReference>
<proteinExistence type="predicted"/>
<feature type="region of interest" description="Disordered" evidence="1">
    <location>
        <begin position="26"/>
        <end position="51"/>
    </location>
</feature>
<evidence type="ECO:0000313" key="3">
    <source>
        <dbReference type="Proteomes" id="UP000324233"/>
    </source>
</evidence>
<dbReference type="Proteomes" id="UP000324233">
    <property type="component" value="Chromosome"/>
</dbReference>
<gene>
    <name evidence="2" type="ORF">OJF2_13990</name>
</gene>
<dbReference type="AlphaFoldDB" id="A0A5B9VY09"/>
<keyword evidence="3" id="KW-1185">Reference proteome</keyword>
<organism evidence="2 3">
    <name type="scientific">Aquisphaera giovannonii</name>
    <dbReference type="NCBI Taxonomy" id="406548"/>
    <lineage>
        <taxon>Bacteria</taxon>
        <taxon>Pseudomonadati</taxon>
        <taxon>Planctomycetota</taxon>
        <taxon>Planctomycetia</taxon>
        <taxon>Isosphaerales</taxon>
        <taxon>Isosphaeraceae</taxon>
        <taxon>Aquisphaera</taxon>
    </lineage>
</organism>
<feature type="region of interest" description="Disordered" evidence="1">
    <location>
        <begin position="1"/>
        <end position="20"/>
    </location>
</feature>
<dbReference type="KEGG" id="agv:OJF2_13990"/>
<protein>
    <submittedName>
        <fullName evidence="2">Uncharacterized protein</fullName>
    </submittedName>
</protein>
<sequence length="104" mass="11262">MDVPSRRGTPAASSYGATLGQASLATTSTPLAHHRSVVRTSESSARSATDTSAWGRDFARYVEGQAEEIVEAVARKLIRPGRGYDLELVRLAVEHAVAGRRPRW</sequence>
<dbReference type="EMBL" id="CP042997">
    <property type="protein sequence ID" value="QEH32914.1"/>
    <property type="molecule type" value="Genomic_DNA"/>
</dbReference>
<feature type="compositionally biased region" description="Polar residues" evidence="1">
    <location>
        <begin position="11"/>
        <end position="20"/>
    </location>
</feature>
<name>A0A5B9VY09_9BACT</name>